<dbReference type="NCBIfam" id="TIGR01549">
    <property type="entry name" value="HAD-SF-IA-v1"/>
    <property type="match status" value="1"/>
</dbReference>
<dbReference type="InterPro" id="IPR006439">
    <property type="entry name" value="HAD-SF_hydro_IA"/>
</dbReference>
<dbReference type="SFLD" id="SFLDG01129">
    <property type="entry name" value="C1.5:_HAD__Beta-PGM__Phosphata"/>
    <property type="match status" value="1"/>
</dbReference>
<dbReference type="InterPro" id="IPR011951">
    <property type="entry name" value="HAD-SF_hydro_IA_YjjG/PynA"/>
</dbReference>
<dbReference type="PANTHER" id="PTHR47478:SF1">
    <property type="entry name" value="PYRIMIDINE 5'-NUCLEOTIDASE YJJG"/>
    <property type="match status" value="1"/>
</dbReference>
<protein>
    <submittedName>
        <fullName evidence="1">Putative HAD-hydrolase YfnB</fullName>
        <ecNumber evidence="1">3.-.-.-</ecNumber>
    </submittedName>
</protein>
<dbReference type="SUPFAM" id="SSF56784">
    <property type="entry name" value="HAD-like"/>
    <property type="match status" value="1"/>
</dbReference>
<dbReference type="InterPro" id="IPR041492">
    <property type="entry name" value="HAD_2"/>
</dbReference>
<dbReference type="Pfam" id="PF13419">
    <property type="entry name" value="HAD_2"/>
    <property type="match status" value="1"/>
</dbReference>
<dbReference type="InterPro" id="IPR023214">
    <property type="entry name" value="HAD_sf"/>
</dbReference>
<dbReference type="NCBIfam" id="TIGR01509">
    <property type="entry name" value="HAD-SF-IA-v3"/>
    <property type="match status" value="1"/>
</dbReference>
<reference evidence="1" key="1">
    <citation type="submission" date="2019-08" db="EMBL/GenBank/DDBJ databases">
        <authorList>
            <person name="Kucharzyk K."/>
            <person name="Murdoch R.W."/>
            <person name="Higgins S."/>
            <person name="Loffler F."/>
        </authorList>
    </citation>
    <scope>NUCLEOTIDE SEQUENCE</scope>
</reference>
<sequence>MNRKTYRHIFFDLDKTLWDFETNSVETFRDIYKKHRLQEKGVDSFDRFLDRYNYHNLMLWDFYRQGKIVKEVLNIRRFALTLHEFGINDNLLSSTMAADYINLSPTKTNLFPGTHQVLEYLHKSYSLHIITNGFEEVQFRKLHHSSLSRYFKEVITSEDAGVKKPDPEIFAYALRRAGATAAESLMIGDDEEVDIEGAGRLGIDQVLVDYQNEVPDSAATYRIRGLEELIEFL</sequence>
<dbReference type="Gene3D" id="3.40.50.1000">
    <property type="entry name" value="HAD superfamily/HAD-like"/>
    <property type="match status" value="1"/>
</dbReference>
<comment type="caution">
    <text evidence="1">The sequence shown here is derived from an EMBL/GenBank/DDBJ whole genome shotgun (WGS) entry which is preliminary data.</text>
</comment>
<dbReference type="InterPro" id="IPR036412">
    <property type="entry name" value="HAD-like_sf"/>
</dbReference>
<dbReference type="PANTHER" id="PTHR47478">
    <property type="match status" value="1"/>
</dbReference>
<dbReference type="NCBIfam" id="TIGR02254">
    <property type="entry name" value="YjjG_YfnB"/>
    <property type="match status" value="1"/>
</dbReference>
<dbReference type="SFLD" id="SFLDS00003">
    <property type="entry name" value="Haloacid_Dehalogenase"/>
    <property type="match status" value="1"/>
</dbReference>
<dbReference type="SFLD" id="SFLDG01135">
    <property type="entry name" value="C1.5.6:_HAD__Beta-PGM__Phospha"/>
    <property type="match status" value="1"/>
</dbReference>
<dbReference type="InterPro" id="IPR052550">
    <property type="entry name" value="Pyrimidine_5'-ntase_YjjG"/>
</dbReference>
<evidence type="ECO:0000313" key="1">
    <source>
        <dbReference type="EMBL" id="MPL63184.1"/>
    </source>
</evidence>
<organism evidence="1">
    <name type="scientific">bioreactor metagenome</name>
    <dbReference type="NCBI Taxonomy" id="1076179"/>
    <lineage>
        <taxon>unclassified sequences</taxon>
        <taxon>metagenomes</taxon>
        <taxon>ecological metagenomes</taxon>
    </lineage>
</organism>
<dbReference type="Gene3D" id="1.10.150.240">
    <property type="entry name" value="Putative phosphatase, domain 2"/>
    <property type="match status" value="1"/>
</dbReference>
<name>A0A644T8P4_9ZZZZ</name>
<dbReference type="InterPro" id="IPR023198">
    <property type="entry name" value="PGP-like_dom2"/>
</dbReference>
<accession>A0A644T8P4</accession>
<dbReference type="GO" id="GO:0008253">
    <property type="term" value="F:5'-nucleotidase activity"/>
    <property type="evidence" value="ECO:0007669"/>
    <property type="project" value="InterPro"/>
</dbReference>
<dbReference type="PRINTS" id="PR00413">
    <property type="entry name" value="HADHALOGNASE"/>
</dbReference>
<proteinExistence type="predicted"/>
<gene>
    <name evidence="1" type="primary">yfnB_1</name>
    <name evidence="1" type="ORF">SDC9_08805</name>
</gene>
<dbReference type="AlphaFoldDB" id="A0A644T8P4"/>
<keyword evidence="1" id="KW-0378">Hydrolase</keyword>
<dbReference type="EC" id="3.-.-.-" evidence="1"/>
<dbReference type="EMBL" id="VSSQ01000020">
    <property type="protein sequence ID" value="MPL63184.1"/>
    <property type="molecule type" value="Genomic_DNA"/>
</dbReference>